<dbReference type="InterPro" id="IPR047664">
    <property type="entry name" value="SWEET"/>
</dbReference>
<accession>A0A7S1BX83</accession>
<keyword evidence="5" id="KW-0762">Sugar transport</keyword>
<organism evidence="11">
    <name type="scientific">Corethron hystrix</name>
    <dbReference type="NCBI Taxonomy" id="216773"/>
    <lineage>
        <taxon>Eukaryota</taxon>
        <taxon>Sar</taxon>
        <taxon>Stramenopiles</taxon>
        <taxon>Ochrophyta</taxon>
        <taxon>Bacillariophyta</taxon>
        <taxon>Coscinodiscophyceae</taxon>
        <taxon>Corethrophycidae</taxon>
        <taxon>Corethrales</taxon>
        <taxon>Corethraceae</taxon>
        <taxon>Corethron</taxon>
    </lineage>
</organism>
<name>A0A7S1BX83_9STRA</name>
<dbReference type="PANTHER" id="PTHR10791">
    <property type="entry name" value="RAG1-ACTIVATING PROTEIN 1"/>
    <property type="match status" value="1"/>
</dbReference>
<dbReference type="Gene3D" id="1.20.1280.290">
    <property type="match status" value="2"/>
</dbReference>
<evidence type="ECO:0000256" key="3">
    <source>
        <dbReference type="ARBA" id="ARBA00022448"/>
    </source>
</evidence>
<feature type="transmembrane region" description="Helical" evidence="10">
    <location>
        <begin position="211"/>
        <end position="232"/>
    </location>
</feature>
<feature type="transmembrane region" description="Helical" evidence="10">
    <location>
        <begin position="40"/>
        <end position="66"/>
    </location>
</feature>
<dbReference type="PANTHER" id="PTHR10791:SF30">
    <property type="entry name" value="SUGAR TRANSPORTER SWEET1"/>
    <property type="match status" value="1"/>
</dbReference>
<keyword evidence="7" id="KW-0677">Repeat</keyword>
<feature type="transmembrane region" description="Helical" evidence="10">
    <location>
        <begin position="177"/>
        <end position="199"/>
    </location>
</feature>
<evidence type="ECO:0000256" key="7">
    <source>
        <dbReference type="ARBA" id="ARBA00022737"/>
    </source>
</evidence>
<evidence type="ECO:0000313" key="11">
    <source>
        <dbReference type="EMBL" id="CAD8899436.1"/>
    </source>
</evidence>
<evidence type="ECO:0000256" key="9">
    <source>
        <dbReference type="ARBA" id="ARBA00023136"/>
    </source>
</evidence>
<comment type="similarity">
    <text evidence="2">Belongs to the SWEET sugar transporter family.</text>
</comment>
<dbReference type="AlphaFoldDB" id="A0A7S1BX83"/>
<comment type="subcellular location">
    <subcellularLocation>
        <location evidence="1">Cell membrane</location>
        <topology evidence="1">Multi-pass membrane protein</topology>
    </subcellularLocation>
</comment>
<evidence type="ECO:0000256" key="5">
    <source>
        <dbReference type="ARBA" id="ARBA00022597"/>
    </source>
</evidence>
<keyword evidence="9 10" id="KW-0472">Membrane</keyword>
<evidence type="ECO:0000256" key="6">
    <source>
        <dbReference type="ARBA" id="ARBA00022692"/>
    </source>
</evidence>
<evidence type="ECO:0000256" key="10">
    <source>
        <dbReference type="SAM" id="Phobius"/>
    </source>
</evidence>
<keyword evidence="3" id="KW-0813">Transport</keyword>
<dbReference type="GO" id="GO:0005886">
    <property type="term" value="C:plasma membrane"/>
    <property type="evidence" value="ECO:0007669"/>
    <property type="project" value="UniProtKB-SubCell"/>
</dbReference>
<keyword evidence="4" id="KW-1003">Cell membrane</keyword>
<feature type="transmembrane region" description="Helical" evidence="10">
    <location>
        <begin position="238"/>
        <end position="259"/>
    </location>
</feature>
<proteinExistence type="inferred from homology"/>
<dbReference type="EMBL" id="HBFR01036579">
    <property type="protein sequence ID" value="CAD8899436.1"/>
    <property type="molecule type" value="Transcribed_RNA"/>
</dbReference>
<keyword evidence="6 10" id="KW-0812">Transmembrane</keyword>
<evidence type="ECO:0008006" key="12">
    <source>
        <dbReference type="Google" id="ProtNLM"/>
    </source>
</evidence>
<evidence type="ECO:0000256" key="4">
    <source>
        <dbReference type="ARBA" id="ARBA00022475"/>
    </source>
</evidence>
<dbReference type="Pfam" id="PF03083">
    <property type="entry name" value="MtN3_slv"/>
    <property type="match status" value="2"/>
</dbReference>
<reference evidence="11" key="1">
    <citation type="submission" date="2021-01" db="EMBL/GenBank/DDBJ databases">
        <authorList>
            <person name="Corre E."/>
            <person name="Pelletier E."/>
            <person name="Niang G."/>
            <person name="Scheremetjew M."/>
            <person name="Finn R."/>
            <person name="Kale V."/>
            <person name="Holt S."/>
            <person name="Cochrane G."/>
            <person name="Meng A."/>
            <person name="Brown T."/>
            <person name="Cohen L."/>
        </authorList>
    </citation>
    <scope>NUCLEOTIDE SEQUENCE</scope>
    <source>
        <strain evidence="11">308</strain>
    </source>
</reference>
<evidence type="ECO:0000256" key="1">
    <source>
        <dbReference type="ARBA" id="ARBA00004651"/>
    </source>
</evidence>
<dbReference type="GO" id="GO:0051119">
    <property type="term" value="F:sugar transmembrane transporter activity"/>
    <property type="evidence" value="ECO:0007669"/>
    <property type="project" value="InterPro"/>
</dbReference>
<evidence type="ECO:0000256" key="8">
    <source>
        <dbReference type="ARBA" id="ARBA00022989"/>
    </source>
</evidence>
<feature type="transmembrane region" description="Helical" evidence="10">
    <location>
        <begin position="148"/>
        <end position="165"/>
    </location>
</feature>
<keyword evidence="8 10" id="KW-1133">Transmembrane helix</keyword>
<dbReference type="InterPro" id="IPR004316">
    <property type="entry name" value="SWEET_rpt"/>
</dbReference>
<protein>
    <recommendedName>
        <fullName evidence="12">Bidirectional sugar transporter SWEET</fullName>
    </recommendedName>
</protein>
<gene>
    <name evidence="11" type="ORF">CHYS00102_LOCUS26652</name>
</gene>
<evidence type="ECO:0000256" key="2">
    <source>
        <dbReference type="ARBA" id="ARBA00007809"/>
    </source>
</evidence>
<sequence>MACATFTAPLASLKEAIRTRSLGDLNPLPWAVMTGNCAGWIAYSYLVQDYFVLFANAPGFMLSIWLNMSAVKLQFCETSRYDALGEDDAGAHDADAGIDMQLYTEDGPDADDVGQSIRRRRTADKSRAPLEISSVPSTSHLTTPHERALLLVAAAWVVILSYVAFAPAVKRNVGLDATVVGLAVNANLMFFYGAPLSAIAKVARERDSSAIHGRTMAMNTVNGVFWSVYGIARKDAYIYVPNLMGVGFGIVQIVLKWVFPARPTTSIKSSTETLS</sequence>